<dbReference type="InterPro" id="IPR001992">
    <property type="entry name" value="T2SS_GspF/T4SS_PilC_CS"/>
</dbReference>
<evidence type="ECO:0000256" key="7">
    <source>
        <dbReference type="ARBA" id="ARBA00022989"/>
    </source>
</evidence>
<organism evidence="12 13">
    <name type="scientific">Capillibacterium thermochitinicola</name>
    <dbReference type="NCBI Taxonomy" id="2699427"/>
    <lineage>
        <taxon>Bacteria</taxon>
        <taxon>Bacillati</taxon>
        <taxon>Bacillota</taxon>
        <taxon>Capillibacterium</taxon>
    </lineage>
</organism>
<evidence type="ECO:0000259" key="11">
    <source>
        <dbReference type="Pfam" id="PF00482"/>
    </source>
</evidence>
<keyword evidence="3 9" id="KW-0813">Transport</keyword>
<dbReference type="FunFam" id="1.20.81.30:FF:000001">
    <property type="entry name" value="Type II secretion system protein F"/>
    <property type="match status" value="1"/>
</dbReference>
<dbReference type="AlphaFoldDB" id="A0A8J6HXP1"/>
<evidence type="ECO:0000256" key="5">
    <source>
        <dbReference type="ARBA" id="ARBA00022519"/>
    </source>
</evidence>
<feature type="transmembrane region" description="Helical" evidence="10">
    <location>
        <begin position="367"/>
        <end position="392"/>
    </location>
</feature>
<protein>
    <submittedName>
        <fullName evidence="12">Type II secretion system F family protein</fullName>
    </submittedName>
</protein>
<feature type="transmembrane region" description="Helical" evidence="10">
    <location>
        <begin position="218"/>
        <end position="238"/>
    </location>
</feature>
<dbReference type="Gene3D" id="1.20.81.30">
    <property type="entry name" value="Type II secretion system (T2SS), domain F"/>
    <property type="match status" value="2"/>
</dbReference>
<keyword evidence="4" id="KW-1003">Cell membrane</keyword>
<comment type="caution">
    <text evidence="12">The sequence shown here is derived from an EMBL/GenBank/DDBJ whole genome shotgun (WGS) entry which is preliminary data.</text>
</comment>
<dbReference type="PROSITE" id="PS00874">
    <property type="entry name" value="T2SP_F"/>
    <property type="match status" value="1"/>
</dbReference>
<dbReference type="InterPro" id="IPR042094">
    <property type="entry name" value="T2SS_GspF_sf"/>
</dbReference>
<feature type="domain" description="Type II secretion system protein GspF" evidence="11">
    <location>
        <begin position="268"/>
        <end position="390"/>
    </location>
</feature>
<dbReference type="PANTHER" id="PTHR30012:SF0">
    <property type="entry name" value="TYPE II SECRETION SYSTEM PROTEIN F-RELATED"/>
    <property type="match status" value="1"/>
</dbReference>
<comment type="similarity">
    <text evidence="2 9">Belongs to the GSP F family.</text>
</comment>
<gene>
    <name evidence="12" type="ORF">G5B42_07445</name>
</gene>
<evidence type="ECO:0000256" key="4">
    <source>
        <dbReference type="ARBA" id="ARBA00022475"/>
    </source>
</evidence>
<evidence type="ECO:0000256" key="6">
    <source>
        <dbReference type="ARBA" id="ARBA00022692"/>
    </source>
</evidence>
<dbReference type="Proteomes" id="UP000657177">
    <property type="component" value="Unassembled WGS sequence"/>
</dbReference>
<sequence>MEFRYKAAEATGRIITGTRTAANKTVLLRTLKEEGLIPIEVREVKRSNYGRFLKKGGNKQDLFLFTRQLAGLLASGITLDKAMEIVVNLLQNNPLGRVIRTVHQQMKAGVSLSRAMEDHNLFFDSLYVSLVRVGENTGLLPQIMGRLAQTMEEELNLRRQILSSLTYPLMVFIASIAATIFLLLKVVPQFEALFTQSGSDLPRITRIVLGLSKNLQTIGLILAVTVGLLLLLLIFYFSTEQGRRLRDRLLLNLPVTGGLQMRFILADFARTLSLLLKSGVPLLESLSLLKTTISNVIVADLIGTAEEEVRKGGSFARFLSRQTVLPSLVGEMFGVGEEAGTLDEMAAHLARFYETEAKQKLNALVSLLGPVLIILLTGLIFLIAIAVLLPIISLNIGY</sequence>
<evidence type="ECO:0000256" key="9">
    <source>
        <dbReference type="RuleBase" id="RU003923"/>
    </source>
</evidence>
<dbReference type="InterPro" id="IPR018076">
    <property type="entry name" value="T2SS_GspF_dom"/>
</dbReference>
<evidence type="ECO:0000256" key="1">
    <source>
        <dbReference type="ARBA" id="ARBA00004429"/>
    </source>
</evidence>
<evidence type="ECO:0000256" key="3">
    <source>
        <dbReference type="ARBA" id="ARBA00022448"/>
    </source>
</evidence>
<accession>A0A8J6HXP1</accession>
<evidence type="ECO:0000256" key="2">
    <source>
        <dbReference type="ARBA" id="ARBA00005745"/>
    </source>
</evidence>
<evidence type="ECO:0000256" key="8">
    <source>
        <dbReference type="ARBA" id="ARBA00023136"/>
    </source>
</evidence>
<keyword evidence="6 9" id="KW-0812">Transmembrane</keyword>
<feature type="transmembrane region" description="Helical" evidence="10">
    <location>
        <begin position="165"/>
        <end position="184"/>
    </location>
</feature>
<dbReference type="RefSeq" id="WP_181339846.1">
    <property type="nucleotide sequence ID" value="NZ_JAAKDE010000014.1"/>
</dbReference>
<keyword evidence="13" id="KW-1185">Reference proteome</keyword>
<dbReference type="PRINTS" id="PR00812">
    <property type="entry name" value="BCTERIALGSPF"/>
</dbReference>
<dbReference type="InterPro" id="IPR003004">
    <property type="entry name" value="GspF/PilC"/>
</dbReference>
<dbReference type="GO" id="GO:0009306">
    <property type="term" value="P:protein secretion"/>
    <property type="evidence" value="ECO:0007669"/>
    <property type="project" value="InterPro"/>
</dbReference>
<dbReference type="EMBL" id="JAAKDE010000014">
    <property type="protein sequence ID" value="MBA2133377.1"/>
    <property type="molecule type" value="Genomic_DNA"/>
</dbReference>
<evidence type="ECO:0000313" key="13">
    <source>
        <dbReference type="Proteomes" id="UP000657177"/>
    </source>
</evidence>
<evidence type="ECO:0000256" key="10">
    <source>
        <dbReference type="SAM" id="Phobius"/>
    </source>
</evidence>
<reference evidence="12" key="1">
    <citation type="submission" date="2020-06" db="EMBL/GenBank/DDBJ databases">
        <title>Novel chitinolytic bacterium.</title>
        <authorList>
            <person name="Ungkulpasvich U."/>
            <person name="Kosugi A."/>
            <person name="Uke A."/>
        </authorList>
    </citation>
    <scope>NUCLEOTIDE SEQUENCE</scope>
    <source>
        <strain evidence="12">UUS1-1</strain>
    </source>
</reference>
<proteinExistence type="inferred from homology"/>
<keyword evidence="8 10" id="KW-0472">Membrane</keyword>
<keyword evidence="5" id="KW-0997">Cell inner membrane</keyword>
<name>A0A8J6HXP1_9FIRM</name>
<keyword evidence="7 10" id="KW-1133">Transmembrane helix</keyword>
<comment type="subcellular location">
    <subcellularLocation>
        <location evidence="1">Cell inner membrane</location>
        <topology evidence="1">Multi-pass membrane protein</topology>
    </subcellularLocation>
    <subcellularLocation>
        <location evidence="9">Cell membrane</location>
        <topology evidence="9">Multi-pass membrane protein</topology>
    </subcellularLocation>
</comment>
<dbReference type="PANTHER" id="PTHR30012">
    <property type="entry name" value="GENERAL SECRETION PATHWAY PROTEIN"/>
    <property type="match status" value="1"/>
</dbReference>
<dbReference type="GO" id="GO:0005886">
    <property type="term" value="C:plasma membrane"/>
    <property type="evidence" value="ECO:0007669"/>
    <property type="project" value="UniProtKB-SubCell"/>
</dbReference>
<evidence type="ECO:0000313" key="12">
    <source>
        <dbReference type="EMBL" id="MBA2133377.1"/>
    </source>
</evidence>
<feature type="domain" description="Type II secretion system protein GspF" evidence="11">
    <location>
        <begin position="65"/>
        <end position="188"/>
    </location>
</feature>
<dbReference type="Pfam" id="PF00482">
    <property type="entry name" value="T2SSF"/>
    <property type="match status" value="2"/>
</dbReference>